<organism evidence="4 5">
    <name type="scientific">Nitrosomonas halophila</name>
    <dbReference type="NCBI Taxonomy" id="44576"/>
    <lineage>
        <taxon>Bacteria</taxon>
        <taxon>Pseudomonadati</taxon>
        <taxon>Pseudomonadota</taxon>
        <taxon>Betaproteobacteria</taxon>
        <taxon>Nitrosomonadales</taxon>
        <taxon>Nitrosomonadaceae</taxon>
        <taxon>Nitrosomonas</taxon>
    </lineage>
</organism>
<dbReference type="InterPro" id="IPR037914">
    <property type="entry name" value="SpoVT-AbrB_sf"/>
</dbReference>
<dbReference type="GO" id="GO:0003677">
    <property type="term" value="F:DNA binding"/>
    <property type="evidence" value="ECO:0007669"/>
    <property type="project" value="UniProtKB-UniRule"/>
</dbReference>
<protein>
    <submittedName>
        <fullName evidence="4">Antitoxin VapB</fullName>
    </submittedName>
</protein>
<evidence type="ECO:0000256" key="2">
    <source>
        <dbReference type="PROSITE-ProRule" id="PRU01076"/>
    </source>
</evidence>
<evidence type="ECO:0000259" key="3">
    <source>
        <dbReference type="PROSITE" id="PS51740"/>
    </source>
</evidence>
<dbReference type="RefSeq" id="WP_090413335.1">
    <property type="nucleotide sequence ID" value="NZ_FNOY01000018.1"/>
</dbReference>
<feature type="domain" description="SpoVT-AbrB" evidence="3">
    <location>
        <begin position="6"/>
        <end position="46"/>
    </location>
</feature>
<dbReference type="InterPro" id="IPR047976">
    <property type="entry name" value="Anti_VapB2-like"/>
</dbReference>
<dbReference type="STRING" id="44576.SAMN05421881_101816"/>
<dbReference type="PROSITE" id="PS51740">
    <property type="entry name" value="SPOVT_ABRB"/>
    <property type="match status" value="1"/>
</dbReference>
<dbReference type="NCBIfam" id="NF040493">
    <property type="entry name" value="TA_anti_VapB"/>
    <property type="match status" value="1"/>
</dbReference>
<evidence type="ECO:0000313" key="5">
    <source>
        <dbReference type="Proteomes" id="UP000198640"/>
    </source>
</evidence>
<keyword evidence="5" id="KW-1185">Reference proteome</keyword>
<dbReference type="AlphaFoldDB" id="A0A1H3H4B8"/>
<dbReference type="PANTHER" id="PTHR37550">
    <property type="entry name" value="ANTITOXIN VAPB1"/>
    <property type="match status" value="1"/>
</dbReference>
<dbReference type="PANTHER" id="PTHR37550:SF3">
    <property type="entry name" value="ANTITOXIN VAPB1"/>
    <property type="match status" value="1"/>
</dbReference>
<keyword evidence="2" id="KW-0238">DNA-binding</keyword>
<dbReference type="OrthoDB" id="9810009at2"/>
<proteinExistence type="inferred from homology"/>
<dbReference type="SUPFAM" id="SSF89447">
    <property type="entry name" value="AbrB/MazE/MraZ-like"/>
    <property type="match status" value="1"/>
</dbReference>
<dbReference type="Proteomes" id="UP000198640">
    <property type="component" value="Unassembled WGS sequence"/>
</dbReference>
<dbReference type="Gene3D" id="2.10.260.10">
    <property type="match status" value="1"/>
</dbReference>
<evidence type="ECO:0000313" key="4">
    <source>
        <dbReference type="EMBL" id="SDY10170.1"/>
    </source>
</evidence>
<dbReference type="InterPro" id="IPR051734">
    <property type="entry name" value="VapB_TA_antitoxins"/>
</dbReference>
<dbReference type="Pfam" id="PF04014">
    <property type="entry name" value="MazE_antitoxin"/>
    <property type="match status" value="1"/>
</dbReference>
<accession>A0A1H3H4B8</accession>
<evidence type="ECO:0000256" key="1">
    <source>
        <dbReference type="ARBA" id="ARBA00007924"/>
    </source>
</evidence>
<sequence length="77" mass="9166">MSDHIAKIFMNGRSQAVRLPKDYRFDCDEVFVRKQGDGLVISPKKPTWDDFFDQPTAFDDNFLTDREDTKPQEREYF</sequence>
<reference evidence="4 5" key="1">
    <citation type="submission" date="2016-10" db="EMBL/GenBank/DDBJ databases">
        <authorList>
            <person name="de Groot N.N."/>
        </authorList>
    </citation>
    <scope>NUCLEOTIDE SEQUENCE [LARGE SCALE GENOMIC DNA]</scope>
    <source>
        <strain evidence="4 5">Nm1</strain>
    </source>
</reference>
<name>A0A1H3H4B8_9PROT</name>
<gene>
    <name evidence="4" type="ORF">SAMN05421881_101816</name>
</gene>
<dbReference type="InterPro" id="IPR007159">
    <property type="entry name" value="SpoVT-AbrB_dom"/>
</dbReference>
<dbReference type="EMBL" id="FNOY01000018">
    <property type="protein sequence ID" value="SDY10170.1"/>
    <property type="molecule type" value="Genomic_DNA"/>
</dbReference>
<comment type="similarity">
    <text evidence="1">Belongs to the VapB family.</text>
</comment>
<dbReference type="SMART" id="SM00966">
    <property type="entry name" value="SpoVT_AbrB"/>
    <property type="match status" value="1"/>
</dbReference>